<evidence type="ECO:0000313" key="2">
    <source>
        <dbReference type="Proteomes" id="UP000003374"/>
    </source>
</evidence>
<dbReference type="Proteomes" id="UP000003374">
    <property type="component" value="Unassembled WGS sequence"/>
</dbReference>
<dbReference type="InterPro" id="IPR019587">
    <property type="entry name" value="Polyketide_cyclase/dehydratase"/>
</dbReference>
<name>A4BQ44_9GAMM</name>
<dbReference type="AlphaFoldDB" id="A4BQ44"/>
<dbReference type="HOGENOM" id="CLU_1446702_0_0_6"/>
<keyword evidence="2" id="KW-1185">Reference proteome</keyword>
<dbReference type="eggNOG" id="ENOG502ZU6H">
    <property type="taxonomic scope" value="Bacteria"/>
</dbReference>
<dbReference type="Pfam" id="PF10604">
    <property type="entry name" value="Polyketide_cyc2"/>
    <property type="match status" value="1"/>
</dbReference>
<comment type="caution">
    <text evidence="1">The sequence shown here is derived from an EMBL/GenBank/DDBJ whole genome shotgun (WGS) entry which is preliminary data.</text>
</comment>
<dbReference type="InterPro" id="IPR023393">
    <property type="entry name" value="START-like_dom_sf"/>
</dbReference>
<dbReference type="EMBL" id="AAOF01000004">
    <property type="protein sequence ID" value="EAR22199.1"/>
    <property type="molecule type" value="Genomic_DNA"/>
</dbReference>
<sequence>MRVEYVIALTLVALVVLAALTGFAMGSRWQVAVSTPVAASPREVIAYVADFHTWRQWSVWNTQHFPGSTFSYRGTSRNAGSEQVWEMGPKTTVWRLLQVQPAELRYRRQTNDGPVRDGRFQAERASGGTRLTWAVSGETGWNPFDRLIAWFYSDRVRNQLHVGLQGIQQHFGAP</sequence>
<dbReference type="OrthoDB" id="9807923at2"/>
<dbReference type="Gene3D" id="3.30.530.20">
    <property type="match status" value="1"/>
</dbReference>
<organism evidence="1 2">
    <name type="scientific">Nitrococcus mobilis Nb-231</name>
    <dbReference type="NCBI Taxonomy" id="314278"/>
    <lineage>
        <taxon>Bacteria</taxon>
        <taxon>Pseudomonadati</taxon>
        <taxon>Pseudomonadota</taxon>
        <taxon>Gammaproteobacteria</taxon>
        <taxon>Chromatiales</taxon>
        <taxon>Ectothiorhodospiraceae</taxon>
        <taxon>Nitrococcus</taxon>
    </lineage>
</organism>
<dbReference type="CDD" id="cd07818">
    <property type="entry name" value="SRPBCC_1"/>
    <property type="match status" value="1"/>
</dbReference>
<gene>
    <name evidence="1" type="ORF">NB231_04800</name>
</gene>
<accession>A4BQ44</accession>
<proteinExistence type="predicted"/>
<dbReference type="SUPFAM" id="SSF55961">
    <property type="entry name" value="Bet v1-like"/>
    <property type="match status" value="1"/>
</dbReference>
<dbReference type="RefSeq" id="WP_005000179.1">
    <property type="nucleotide sequence ID" value="NZ_CH672427.1"/>
</dbReference>
<dbReference type="STRING" id="314278.NB231_04800"/>
<protein>
    <recommendedName>
        <fullName evidence="3">Polyketide cyclase</fullName>
    </recommendedName>
</protein>
<evidence type="ECO:0000313" key="1">
    <source>
        <dbReference type="EMBL" id="EAR22199.1"/>
    </source>
</evidence>
<evidence type="ECO:0008006" key="3">
    <source>
        <dbReference type="Google" id="ProtNLM"/>
    </source>
</evidence>
<reference evidence="1 2" key="1">
    <citation type="submission" date="2006-02" db="EMBL/GenBank/DDBJ databases">
        <authorList>
            <person name="Waterbury J."/>
            <person name="Ferriera S."/>
            <person name="Johnson J."/>
            <person name="Kravitz S."/>
            <person name="Halpern A."/>
            <person name="Remington K."/>
            <person name="Beeson K."/>
            <person name="Tran B."/>
            <person name="Rogers Y.-H."/>
            <person name="Friedman R."/>
            <person name="Venter J.C."/>
        </authorList>
    </citation>
    <scope>NUCLEOTIDE SEQUENCE [LARGE SCALE GENOMIC DNA]</scope>
    <source>
        <strain evidence="1 2">Nb-231</strain>
    </source>
</reference>